<organism evidence="2 3">
    <name type="scientific">Runella rosea</name>
    <dbReference type="NCBI Taxonomy" id="2259595"/>
    <lineage>
        <taxon>Bacteria</taxon>
        <taxon>Pseudomonadati</taxon>
        <taxon>Bacteroidota</taxon>
        <taxon>Cytophagia</taxon>
        <taxon>Cytophagales</taxon>
        <taxon>Spirosomataceae</taxon>
        <taxon>Runella</taxon>
    </lineage>
</organism>
<dbReference type="InterPro" id="IPR029060">
    <property type="entry name" value="PIN-like_dom_sf"/>
</dbReference>
<dbReference type="EMBL" id="CP030850">
    <property type="protein sequence ID" value="AXE19185.1"/>
    <property type="molecule type" value="Genomic_DNA"/>
</dbReference>
<keyword evidence="3" id="KW-1185">Reference proteome</keyword>
<dbReference type="PANTHER" id="PTHR36173:SF2">
    <property type="entry name" value="RIBONUCLEASE VAPC16"/>
    <property type="match status" value="1"/>
</dbReference>
<accession>A0A344TKL4</accession>
<dbReference type="CDD" id="cd09872">
    <property type="entry name" value="PIN_Sll0205-like"/>
    <property type="match status" value="1"/>
</dbReference>
<dbReference type="RefSeq" id="WP_114067969.1">
    <property type="nucleotide sequence ID" value="NZ_CP030850.1"/>
</dbReference>
<sequence length="124" mass="14503">MYLLDTHTLLWYLEENAQLSPKVKKLIEHRICFVHIASFWEIAIKVSIGKLALTYTIDQMIAQLRKEAITILPISEKAIEVVKTLPLHHRDPFDRLLIAEAITQNYILLSIDIQIDPYPVQRIW</sequence>
<dbReference type="InterPro" id="IPR052919">
    <property type="entry name" value="TA_system_RNase"/>
</dbReference>
<dbReference type="KEGG" id="run:DR864_16215"/>
<dbReference type="Gene3D" id="3.40.50.1010">
    <property type="entry name" value="5'-nuclease"/>
    <property type="match status" value="1"/>
</dbReference>
<dbReference type="PANTHER" id="PTHR36173">
    <property type="entry name" value="RIBONUCLEASE VAPC16-RELATED"/>
    <property type="match status" value="1"/>
</dbReference>
<evidence type="ECO:0000259" key="1">
    <source>
        <dbReference type="Pfam" id="PF01850"/>
    </source>
</evidence>
<dbReference type="InterPro" id="IPR002716">
    <property type="entry name" value="PIN_dom"/>
</dbReference>
<evidence type="ECO:0000313" key="3">
    <source>
        <dbReference type="Proteomes" id="UP000251993"/>
    </source>
</evidence>
<name>A0A344TKL4_9BACT</name>
<protein>
    <submittedName>
        <fullName evidence="2">Type II toxin-antitoxin system VapC family toxin</fullName>
    </submittedName>
</protein>
<dbReference type="SUPFAM" id="SSF88723">
    <property type="entry name" value="PIN domain-like"/>
    <property type="match status" value="1"/>
</dbReference>
<dbReference type="AlphaFoldDB" id="A0A344TKL4"/>
<dbReference type="OrthoDB" id="9798990at2"/>
<dbReference type="Proteomes" id="UP000251993">
    <property type="component" value="Chromosome"/>
</dbReference>
<dbReference type="InterPro" id="IPR041705">
    <property type="entry name" value="PIN_Sll0205"/>
</dbReference>
<gene>
    <name evidence="2" type="ORF">DR864_16215</name>
</gene>
<feature type="domain" description="PIN" evidence="1">
    <location>
        <begin position="2"/>
        <end position="113"/>
    </location>
</feature>
<dbReference type="Pfam" id="PF01850">
    <property type="entry name" value="PIN"/>
    <property type="match status" value="1"/>
</dbReference>
<proteinExistence type="predicted"/>
<reference evidence="2 3" key="1">
    <citation type="submission" date="2018-07" db="EMBL/GenBank/DDBJ databases">
        <title>Genome sequencing of Runella.</title>
        <authorList>
            <person name="Baek M.-G."/>
            <person name="Yi H."/>
        </authorList>
    </citation>
    <scope>NUCLEOTIDE SEQUENCE [LARGE SCALE GENOMIC DNA]</scope>
    <source>
        <strain evidence="2 3">HYN0085</strain>
    </source>
</reference>
<evidence type="ECO:0000313" key="2">
    <source>
        <dbReference type="EMBL" id="AXE19185.1"/>
    </source>
</evidence>